<dbReference type="Proteomes" id="UP000332933">
    <property type="component" value="Unassembled WGS sequence"/>
</dbReference>
<accession>A0A485KU88</accession>
<feature type="compositionally biased region" description="Pro residues" evidence="1">
    <location>
        <begin position="771"/>
        <end position="790"/>
    </location>
</feature>
<dbReference type="AlphaFoldDB" id="A0A485KU88"/>
<gene>
    <name evidence="3" type="primary">Aste57867_11923</name>
    <name evidence="2" type="ORF">As57867_011878</name>
    <name evidence="3" type="ORF">ASTE57867_11923</name>
</gene>
<protein>
    <submittedName>
        <fullName evidence="3">Aste57867_11923 protein</fullName>
    </submittedName>
</protein>
<keyword evidence="4" id="KW-1185">Reference proteome</keyword>
<dbReference type="EMBL" id="CAADRA010005343">
    <property type="protein sequence ID" value="VFT88778.1"/>
    <property type="molecule type" value="Genomic_DNA"/>
</dbReference>
<reference evidence="2" key="2">
    <citation type="submission" date="2019-06" db="EMBL/GenBank/DDBJ databases">
        <title>Genomics analysis of Aphanomyces spp. identifies a new class of oomycete effector associated with host adaptation.</title>
        <authorList>
            <person name="Gaulin E."/>
        </authorList>
    </citation>
    <scope>NUCLEOTIDE SEQUENCE</scope>
    <source>
        <strain evidence="2">CBS 578.67</strain>
    </source>
</reference>
<name>A0A485KU88_9STRA</name>
<proteinExistence type="predicted"/>
<feature type="region of interest" description="Disordered" evidence="1">
    <location>
        <begin position="424"/>
        <end position="469"/>
    </location>
</feature>
<organism evidence="3 4">
    <name type="scientific">Aphanomyces stellatus</name>
    <dbReference type="NCBI Taxonomy" id="120398"/>
    <lineage>
        <taxon>Eukaryota</taxon>
        <taxon>Sar</taxon>
        <taxon>Stramenopiles</taxon>
        <taxon>Oomycota</taxon>
        <taxon>Saprolegniomycetes</taxon>
        <taxon>Saprolegniales</taxon>
        <taxon>Verrucalvaceae</taxon>
        <taxon>Aphanomyces</taxon>
    </lineage>
</organism>
<evidence type="ECO:0000313" key="2">
    <source>
        <dbReference type="EMBL" id="KAF0697371.1"/>
    </source>
</evidence>
<sequence length="821" mass="89072">MATTSIAMEDAIDNTTHQDHVDAAMDNENASDVTGSSGSPSSGPLSPTASSPAMSASASGLAPRALRTRTRSSSSVSMKSGGDDDHEDGELSDEPSAPPAPPAATSIPAPPKEKKPHAMGTAESNGLRRAVKVVIQRTTDVEQRLPQMVLKIGVIVETPRHPNTWFRVRFHNGKILTFRASGLKLLKDAMADGDDLNLDEMPNDDDLGPPSEDEMDVPVAASQDADAPLLKDDRVKIRFVDATKREVQDLKAYEGKLGVVVETLSSGIKVQFGSSGDPVVVKRKHLWALPDDEWATEDDEEDDDDDDAASVKSTKADDKSQTTTHDEGSDGDNEEEEDEPADTTRRKAKKKEQGTFLSDLDTDMWIGRRVRINVGKFAGQAAIVLRSGNGWVQLKVEDGHENTAKRAYELTLLESLAEIERLAPTKPEGSAPSTAGVATAAPSKDEDDKEGGDSGSQEERGSAVSGARRRGHYAQSWIERKVYLPGNQGTGIVKKADRDVCTVELENANKTIKVFKKQELVLMEDEFSIQQRRRANKANSKLNIPDGVVLMGTTPQRYAAFQDSVKKHVMRRREKIKYRPNLMEWASMLNTQYRNGACDYDAPDVMDLFLLPSCSLCGVEKEDGMQEPNGACWNTQCPRCPVFEAPQEAIAETLVCRYPQAPLTDALLSLKVQVPDVAPSTEAVQGPTPTEASRKRKRRDNTSPQTAAVEEKGEEKEAAMDVSVPPPPLPPSTSTRETTKKPREANPNSTAPVMSYPLPQADKFNEEVAVPSPPRQPPPPPPTAAPLPPVVLPPPAPVVVASAPAAPAFRPQYESVFAKKM</sequence>
<feature type="region of interest" description="Disordered" evidence="1">
    <location>
        <begin position="294"/>
        <end position="353"/>
    </location>
</feature>
<feature type="compositionally biased region" description="Acidic residues" evidence="1">
    <location>
        <begin position="294"/>
        <end position="308"/>
    </location>
</feature>
<evidence type="ECO:0000313" key="3">
    <source>
        <dbReference type="EMBL" id="VFT88778.1"/>
    </source>
</evidence>
<reference evidence="3 4" key="1">
    <citation type="submission" date="2019-03" db="EMBL/GenBank/DDBJ databases">
        <authorList>
            <person name="Gaulin E."/>
            <person name="Dumas B."/>
        </authorList>
    </citation>
    <scope>NUCLEOTIDE SEQUENCE [LARGE SCALE GENOMIC DNA]</scope>
    <source>
        <strain evidence="3">CBS 568.67</strain>
    </source>
</reference>
<feature type="compositionally biased region" description="Acidic residues" evidence="1">
    <location>
        <begin position="84"/>
        <end position="93"/>
    </location>
</feature>
<evidence type="ECO:0000313" key="4">
    <source>
        <dbReference type="Proteomes" id="UP000332933"/>
    </source>
</evidence>
<feature type="compositionally biased region" description="Acidic residues" evidence="1">
    <location>
        <begin position="329"/>
        <end position="341"/>
    </location>
</feature>
<feature type="region of interest" description="Disordered" evidence="1">
    <location>
        <begin position="1"/>
        <end position="125"/>
    </location>
</feature>
<feature type="compositionally biased region" description="Low complexity" evidence="1">
    <location>
        <begin position="34"/>
        <end position="63"/>
    </location>
</feature>
<feature type="region of interest" description="Disordered" evidence="1">
    <location>
        <begin position="679"/>
        <end position="790"/>
    </location>
</feature>
<feature type="compositionally biased region" description="Basic and acidic residues" evidence="1">
    <location>
        <begin position="709"/>
        <end position="719"/>
    </location>
</feature>
<dbReference type="EMBL" id="VJMH01005322">
    <property type="protein sequence ID" value="KAF0697371.1"/>
    <property type="molecule type" value="Genomic_DNA"/>
</dbReference>
<dbReference type="PANTHER" id="PTHR13361:SF1">
    <property type="entry name" value="WW DOMAIN-BINDING PROTEIN 11"/>
    <property type="match status" value="1"/>
</dbReference>
<evidence type="ECO:0000256" key="1">
    <source>
        <dbReference type="SAM" id="MobiDB-lite"/>
    </source>
</evidence>
<dbReference type="PANTHER" id="PTHR13361">
    <property type="entry name" value="WW DOMAIN-BINDING PROTEIN 11"/>
    <property type="match status" value="1"/>
</dbReference>
<dbReference type="OrthoDB" id="191686at2759"/>
<feature type="compositionally biased region" description="Basic and acidic residues" evidence="1">
    <location>
        <begin position="314"/>
        <end position="328"/>
    </location>
</feature>
<dbReference type="GO" id="GO:0005681">
    <property type="term" value="C:spliceosomal complex"/>
    <property type="evidence" value="ECO:0007669"/>
    <property type="project" value="TreeGrafter"/>
</dbReference>